<name>A0ACB9KLK1_BAUVA</name>
<accession>A0ACB9KLK1</accession>
<proteinExistence type="predicted"/>
<keyword evidence="2" id="KW-1185">Reference proteome</keyword>
<dbReference type="Proteomes" id="UP000828941">
    <property type="component" value="Chromosome 14"/>
</dbReference>
<protein>
    <submittedName>
        <fullName evidence="1">Uncharacterized protein</fullName>
    </submittedName>
</protein>
<evidence type="ECO:0000313" key="1">
    <source>
        <dbReference type="EMBL" id="KAI4297822.1"/>
    </source>
</evidence>
<sequence length="197" mass="22138">MSTSLPNLTFFTRHNRNFAISTENLGFWKSFISVFGAMQASYLRFQTRSASASSQPLAEEVRGNDVKDNPVSGDAIRHKFLTFYASSGLKVLPSSSLVPDDPTVLLTIARMLQFKPIFLGKVPRQVPCATTVQRGYADTDLDDDTRFIEFHYLVFMQYNKTDDGSLEPLKQKNIDTGLGLERVACILQKVPNNYKLT</sequence>
<gene>
    <name evidence="1" type="ORF">L6164_037687</name>
</gene>
<dbReference type="EMBL" id="CM039439">
    <property type="protein sequence ID" value="KAI4297822.1"/>
    <property type="molecule type" value="Genomic_DNA"/>
</dbReference>
<organism evidence="1 2">
    <name type="scientific">Bauhinia variegata</name>
    <name type="common">Purple orchid tree</name>
    <name type="synonym">Phanera variegata</name>
    <dbReference type="NCBI Taxonomy" id="167791"/>
    <lineage>
        <taxon>Eukaryota</taxon>
        <taxon>Viridiplantae</taxon>
        <taxon>Streptophyta</taxon>
        <taxon>Embryophyta</taxon>
        <taxon>Tracheophyta</taxon>
        <taxon>Spermatophyta</taxon>
        <taxon>Magnoliopsida</taxon>
        <taxon>eudicotyledons</taxon>
        <taxon>Gunneridae</taxon>
        <taxon>Pentapetalae</taxon>
        <taxon>rosids</taxon>
        <taxon>fabids</taxon>
        <taxon>Fabales</taxon>
        <taxon>Fabaceae</taxon>
        <taxon>Cercidoideae</taxon>
        <taxon>Cercideae</taxon>
        <taxon>Bauhiniinae</taxon>
        <taxon>Bauhinia</taxon>
    </lineage>
</organism>
<reference evidence="1 2" key="1">
    <citation type="journal article" date="2022" name="DNA Res.">
        <title>Chromosomal-level genome assembly of the orchid tree Bauhinia variegata (Leguminosae; Cercidoideae) supports the allotetraploid origin hypothesis of Bauhinia.</title>
        <authorList>
            <person name="Zhong Y."/>
            <person name="Chen Y."/>
            <person name="Zheng D."/>
            <person name="Pang J."/>
            <person name="Liu Y."/>
            <person name="Luo S."/>
            <person name="Meng S."/>
            <person name="Qian L."/>
            <person name="Wei D."/>
            <person name="Dai S."/>
            <person name="Zhou R."/>
        </authorList>
    </citation>
    <scope>NUCLEOTIDE SEQUENCE [LARGE SCALE GENOMIC DNA]</scope>
    <source>
        <strain evidence="1">BV-YZ2020</strain>
    </source>
</reference>
<evidence type="ECO:0000313" key="2">
    <source>
        <dbReference type="Proteomes" id="UP000828941"/>
    </source>
</evidence>
<comment type="caution">
    <text evidence="1">The sequence shown here is derived from an EMBL/GenBank/DDBJ whole genome shotgun (WGS) entry which is preliminary data.</text>
</comment>